<feature type="transmembrane region" description="Helical" evidence="2">
    <location>
        <begin position="110"/>
        <end position="130"/>
    </location>
</feature>
<evidence type="ECO:0000313" key="4">
    <source>
        <dbReference type="EMBL" id="MFC1441307.1"/>
    </source>
</evidence>
<evidence type="ECO:0000259" key="3">
    <source>
        <dbReference type="PROSITE" id="PS51832"/>
    </source>
</evidence>
<feature type="transmembrane region" description="Helical" evidence="2">
    <location>
        <begin position="182"/>
        <end position="204"/>
    </location>
</feature>
<feature type="compositionally biased region" description="Gly residues" evidence="1">
    <location>
        <begin position="461"/>
        <end position="472"/>
    </location>
</feature>
<feature type="transmembrane region" description="Helical" evidence="2">
    <location>
        <begin position="210"/>
        <end position="228"/>
    </location>
</feature>
<accession>A0ABV6XTN9</accession>
<keyword evidence="4" id="KW-0378">Hydrolase</keyword>
<evidence type="ECO:0000256" key="2">
    <source>
        <dbReference type="SAM" id="Phobius"/>
    </source>
</evidence>
<dbReference type="PROSITE" id="PS51832">
    <property type="entry name" value="HD_GYP"/>
    <property type="match status" value="1"/>
</dbReference>
<dbReference type="PANTHER" id="PTHR45228:SF4">
    <property type="entry name" value="LIPOPROTEIN"/>
    <property type="match status" value="1"/>
</dbReference>
<dbReference type="GO" id="GO:0016787">
    <property type="term" value="F:hydrolase activity"/>
    <property type="evidence" value="ECO:0007669"/>
    <property type="project" value="UniProtKB-KW"/>
</dbReference>
<dbReference type="SMART" id="SM00471">
    <property type="entry name" value="HDc"/>
    <property type="match status" value="1"/>
</dbReference>
<dbReference type="InterPro" id="IPR003607">
    <property type="entry name" value="HD/PDEase_dom"/>
</dbReference>
<dbReference type="Proteomes" id="UP001592581">
    <property type="component" value="Unassembled WGS sequence"/>
</dbReference>
<evidence type="ECO:0000256" key="1">
    <source>
        <dbReference type="SAM" id="MobiDB-lite"/>
    </source>
</evidence>
<keyword evidence="2" id="KW-0472">Membrane</keyword>
<keyword evidence="2" id="KW-0812">Transmembrane</keyword>
<dbReference type="CDD" id="cd00077">
    <property type="entry name" value="HDc"/>
    <property type="match status" value="1"/>
</dbReference>
<comment type="caution">
    <text evidence="4">The sequence shown here is derived from an EMBL/GenBank/DDBJ whole genome shotgun (WGS) entry which is preliminary data.</text>
</comment>
<proteinExistence type="predicted"/>
<dbReference type="Pfam" id="PF13487">
    <property type="entry name" value="HD_5"/>
    <property type="match status" value="1"/>
</dbReference>
<sequence>MEQRRRALPTVARAYVALVLAAALGCVLPALPQVRTAEAWSRVAVLALLFLGCDITARNAGEGEEGVAPAAHFPVLLAGVVLLPPAAAALVALPGTLLAPAAPPRAVRRCWNAAQLGLSAFVASCVFRALDGHRLLMGVRLPALLLPAGVAALAFCLVNGALMAGILAAAEPGGRRRHWYRSLLHSPLPAFGHGLVGLMMAVLWEGPYGAFAGVLALLPLGVSSWMAAQSQRERAAHQATVRALVQAVEIKDGYTRGHSERVGHAAVLMAGELGMGTERVASLRVAGTLHDVGKLGVPTRLLRKSGPLTDEEYRQVVLHPEYGHELVRGIGFLGEARAGILHHHERMDGRGYPHGLAGAEIPEFARVIAVADAFDSMTSTRSYRRGRPVAEALAELERCAGSQFDPAMVTALVRALERTRWQPTLLGHEGDEQAPEVPLGAREPLPRVPAPAAGAAFSGVRGAGRVGGGAGGRTPPASPWWRR</sequence>
<dbReference type="SUPFAM" id="SSF109604">
    <property type="entry name" value="HD-domain/PDEase-like"/>
    <property type="match status" value="1"/>
</dbReference>
<dbReference type="InterPro" id="IPR037522">
    <property type="entry name" value="HD_GYP_dom"/>
</dbReference>
<keyword evidence="2" id="KW-1133">Transmembrane helix</keyword>
<dbReference type="RefSeq" id="WP_380566526.1">
    <property type="nucleotide sequence ID" value="NZ_JBEUKS010000008.1"/>
</dbReference>
<reference evidence="4 5" key="1">
    <citation type="submission" date="2024-06" db="EMBL/GenBank/DDBJ databases">
        <authorList>
            <person name="Lee S.D."/>
        </authorList>
    </citation>
    <scope>NUCLEOTIDE SEQUENCE [LARGE SCALE GENOMIC DNA]</scope>
    <source>
        <strain evidence="4 5">N1-10</strain>
    </source>
</reference>
<dbReference type="InterPro" id="IPR052020">
    <property type="entry name" value="Cyclic_di-GMP/3'3'-cGAMP_PDE"/>
</dbReference>
<keyword evidence="5" id="KW-1185">Reference proteome</keyword>
<feature type="transmembrane region" description="Helical" evidence="2">
    <location>
        <begin position="150"/>
        <end position="170"/>
    </location>
</feature>
<dbReference type="EC" id="3.1.4.-" evidence="4"/>
<evidence type="ECO:0000313" key="5">
    <source>
        <dbReference type="Proteomes" id="UP001592581"/>
    </source>
</evidence>
<dbReference type="PROSITE" id="PS51257">
    <property type="entry name" value="PROKAR_LIPOPROTEIN"/>
    <property type="match status" value="1"/>
</dbReference>
<feature type="domain" description="HD-GYP" evidence="3">
    <location>
        <begin position="233"/>
        <end position="428"/>
    </location>
</feature>
<dbReference type="EMBL" id="JBEUKS010000008">
    <property type="protein sequence ID" value="MFC1441307.1"/>
    <property type="molecule type" value="Genomic_DNA"/>
</dbReference>
<feature type="transmembrane region" description="Helical" evidence="2">
    <location>
        <begin position="12"/>
        <end position="31"/>
    </location>
</feature>
<name>A0ABV6XTN9_9ACTN</name>
<feature type="region of interest" description="Disordered" evidence="1">
    <location>
        <begin position="448"/>
        <end position="483"/>
    </location>
</feature>
<dbReference type="Gene3D" id="1.10.3210.10">
    <property type="entry name" value="Hypothetical protein af1432"/>
    <property type="match status" value="1"/>
</dbReference>
<dbReference type="PANTHER" id="PTHR45228">
    <property type="entry name" value="CYCLIC DI-GMP PHOSPHODIESTERASE TM_0186-RELATED"/>
    <property type="match status" value="1"/>
</dbReference>
<protein>
    <submittedName>
        <fullName evidence="4">HD-GYP domain-containing protein</fullName>
        <ecNumber evidence="4">3.1.4.-</ecNumber>
    </submittedName>
</protein>
<feature type="transmembrane region" description="Helical" evidence="2">
    <location>
        <begin position="73"/>
        <end position="98"/>
    </location>
</feature>
<organism evidence="4 5">
    <name type="scientific">Streptacidiphilus jeojiensis</name>
    <dbReference type="NCBI Taxonomy" id="3229225"/>
    <lineage>
        <taxon>Bacteria</taxon>
        <taxon>Bacillati</taxon>
        <taxon>Actinomycetota</taxon>
        <taxon>Actinomycetes</taxon>
        <taxon>Kitasatosporales</taxon>
        <taxon>Streptomycetaceae</taxon>
        <taxon>Streptacidiphilus</taxon>
    </lineage>
</organism>
<gene>
    <name evidence="4" type="ORF">ABUW04_23890</name>
</gene>